<keyword evidence="6" id="KW-1185">Reference proteome</keyword>
<evidence type="ECO:0000313" key="6">
    <source>
        <dbReference type="Proteomes" id="UP000077202"/>
    </source>
</evidence>
<dbReference type="EMBL" id="LVLJ01004085">
    <property type="protein sequence ID" value="OAE18313.1"/>
    <property type="molecule type" value="Genomic_DNA"/>
</dbReference>
<name>A0A176VCR4_MARPO</name>
<dbReference type="FunFam" id="1.10.238.10:FF:000089">
    <property type="entry name" value="calmodulin-like protein 3"/>
    <property type="match status" value="1"/>
</dbReference>
<protein>
    <recommendedName>
        <fullName evidence="4">EF-hand domain-containing protein</fullName>
    </recommendedName>
</protein>
<evidence type="ECO:0000313" key="5">
    <source>
        <dbReference type="EMBL" id="OAE18313.1"/>
    </source>
</evidence>
<reference evidence="5" key="1">
    <citation type="submission" date="2016-03" db="EMBL/GenBank/DDBJ databases">
        <title>Mechanisms controlling the formation of the plant cell surface in tip-growing cells are functionally conserved among land plants.</title>
        <authorList>
            <person name="Honkanen S."/>
            <person name="Jones V.A."/>
            <person name="Morieri G."/>
            <person name="Champion C."/>
            <person name="Hetherington A.J."/>
            <person name="Kelly S."/>
            <person name="Saint-Marcoux D."/>
            <person name="Proust H."/>
            <person name="Prescott H."/>
            <person name="Dolan L."/>
        </authorList>
    </citation>
    <scope>NUCLEOTIDE SEQUENCE [LARGE SCALE GENOMIC DNA]</scope>
    <source>
        <tissue evidence="5">Whole gametophyte</tissue>
    </source>
</reference>
<dbReference type="FunFam" id="1.10.238.10:FF:000001">
    <property type="entry name" value="Calmodulin 1"/>
    <property type="match status" value="1"/>
</dbReference>
<organism evidence="5 6">
    <name type="scientific">Marchantia polymorpha subsp. ruderalis</name>
    <dbReference type="NCBI Taxonomy" id="1480154"/>
    <lineage>
        <taxon>Eukaryota</taxon>
        <taxon>Viridiplantae</taxon>
        <taxon>Streptophyta</taxon>
        <taxon>Embryophyta</taxon>
        <taxon>Marchantiophyta</taxon>
        <taxon>Marchantiopsida</taxon>
        <taxon>Marchantiidae</taxon>
        <taxon>Marchantiales</taxon>
        <taxon>Marchantiaceae</taxon>
        <taxon>Marchantia</taxon>
    </lineage>
</organism>
<dbReference type="InterPro" id="IPR039647">
    <property type="entry name" value="EF_hand_pair_protein_CML-like"/>
</dbReference>
<dbReference type="Gene3D" id="1.10.238.10">
    <property type="entry name" value="EF-hand"/>
    <property type="match status" value="2"/>
</dbReference>
<dbReference type="AlphaFoldDB" id="A0A176VCR4"/>
<dbReference type="Pfam" id="PF13499">
    <property type="entry name" value="EF-hand_7"/>
    <property type="match status" value="2"/>
</dbReference>
<evidence type="ECO:0000256" key="2">
    <source>
        <dbReference type="ARBA" id="ARBA00022737"/>
    </source>
</evidence>
<dbReference type="CDD" id="cd00051">
    <property type="entry name" value="EFh"/>
    <property type="match status" value="2"/>
</dbReference>
<proteinExistence type="predicted"/>
<keyword evidence="1" id="KW-0479">Metal-binding</keyword>
<feature type="domain" description="EF-hand" evidence="4">
    <location>
        <begin position="51"/>
        <end position="86"/>
    </location>
</feature>
<feature type="domain" description="EF-hand" evidence="4">
    <location>
        <begin position="169"/>
        <end position="204"/>
    </location>
</feature>
<dbReference type="SUPFAM" id="SSF47473">
    <property type="entry name" value="EF-hand"/>
    <property type="match status" value="1"/>
</dbReference>
<feature type="domain" description="EF-hand" evidence="4">
    <location>
        <begin position="87"/>
        <end position="122"/>
    </location>
</feature>
<dbReference type="PROSITE" id="PS00018">
    <property type="entry name" value="EF_HAND_1"/>
    <property type="match status" value="4"/>
</dbReference>
<dbReference type="SMART" id="SM00054">
    <property type="entry name" value="EFh"/>
    <property type="match status" value="4"/>
</dbReference>
<evidence type="ECO:0000256" key="1">
    <source>
        <dbReference type="ARBA" id="ARBA00022723"/>
    </source>
</evidence>
<evidence type="ECO:0000259" key="4">
    <source>
        <dbReference type="PROSITE" id="PS50222"/>
    </source>
</evidence>
<dbReference type="PROSITE" id="PS50222">
    <property type="entry name" value="EF_HAND_2"/>
    <property type="match status" value="4"/>
</dbReference>
<dbReference type="GO" id="GO:0005509">
    <property type="term" value="F:calcium ion binding"/>
    <property type="evidence" value="ECO:0007669"/>
    <property type="project" value="InterPro"/>
</dbReference>
<evidence type="ECO:0000256" key="3">
    <source>
        <dbReference type="ARBA" id="ARBA00022837"/>
    </source>
</evidence>
<keyword evidence="3" id="KW-0106">Calcium</keyword>
<dbReference type="InterPro" id="IPR002048">
    <property type="entry name" value="EF_hand_dom"/>
</dbReference>
<feature type="domain" description="EF-hand" evidence="4">
    <location>
        <begin position="131"/>
        <end position="166"/>
    </location>
</feature>
<sequence>MAGWMDDGRVKEPSERANSRLAGGIGIMTGAPMEAFSKRYQSFKKKEAPAIQKDEIEKVFNFFDENKDGLISKDDLRHFMHKLGFQTTEDEIDSMVSSVDINGDGSVDFMEFANLYEALVSEEVMQGKDLYEEEDLREAFNVFDTDDDGFISPQELQAVLVKLGMTEGTSLDNCQKMIQNVDVDGNGQVDFSEFKKLMTADFGRG</sequence>
<accession>A0A176VCR4</accession>
<gene>
    <name evidence="5" type="ORF">AXG93_436s1440</name>
</gene>
<dbReference type="InterPro" id="IPR011992">
    <property type="entry name" value="EF-hand-dom_pair"/>
</dbReference>
<dbReference type="PANTHER" id="PTHR10891">
    <property type="entry name" value="EF-HAND CALCIUM-BINDING DOMAIN CONTAINING PROTEIN"/>
    <property type="match status" value="1"/>
</dbReference>
<comment type="caution">
    <text evidence="5">The sequence shown here is derived from an EMBL/GenBank/DDBJ whole genome shotgun (WGS) entry which is preliminary data.</text>
</comment>
<dbReference type="InterPro" id="IPR018247">
    <property type="entry name" value="EF_Hand_1_Ca_BS"/>
</dbReference>
<dbReference type="Proteomes" id="UP000077202">
    <property type="component" value="Unassembled WGS sequence"/>
</dbReference>
<keyword evidence="2" id="KW-0677">Repeat</keyword>